<dbReference type="CDD" id="cd06170">
    <property type="entry name" value="LuxR_C_like"/>
    <property type="match status" value="1"/>
</dbReference>
<evidence type="ECO:0000256" key="2">
    <source>
        <dbReference type="ARBA" id="ARBA00022840"/>
    </source>
</evidence>
<dbReference type="EMBL" id="CP108140">
    <property type="protein sequence ID" value="WTP91595.1"/>
    <property type="molecule type" value="Genomic_DNA"/>
</dbReference>
<feature type="domain" description="HTH luxR-type" evidence="3">
    <location>
        <begin position="851"/>
        <end position="916"/>
    </location>
</feature>
<dbReference type="PROSITE" id="PS50043">
    <property type="entry name" value="HTH_LUXR_2"/>
    <property type="match status" value="1"/>
</dbReference>
<dbReference type="GO" id="GO:0006355">
    <property type="term" value="P:regulation of DNA-templated transcription"/>
    <property type="evidence" value="ECO:0007669"/>
    <property type="project" value="InterPro"/>
</dbReference>
<evidence type="ECO:0000259" key="3">
    <source>
        <dbReference type="PROSITE" id="PS50043"/>
    </source>
</evidence>
<reference evidence="4" key="1">
    <citation type="submission" date="2022-10" db="EMBL/GenBank/DDBJ databases">
        <title>The complete genomes of actinobacterial strains from the NBC collection.</title>
        <authorList>
            <person name="Joergensen T.S."/>
            <person name="Alvarez Arevalo M."/>
            <person name="Sterndorff E.B."/>
            <person name="Faurdal D."/>
            <person name="Vuksanovic O."/>
            <person name="Mourched A.-S."/>
            <person name="Charusanti P."/>
            <person name="Shaw S."/>
            <person name="Blin K."/>
            <person name="Weber T."/>
        </authorList>
    </citation>
    <scope>NUCLEOTIDE SEQUENCE</scope>
    <source>
        <strain evidence="4">NBC 00180</strain>
    </source>
</reference>
<dbReference type="PANTHER" id="PTHR16305:SF35">
    <property type="entry name" value="TRANSCRIPTIONAL ACTIVATOR DOMAIN"/>
    <property type="match status" value="1"/>
</dbReference>
<gene>
    <name evidence="4" type="ORF">OG477_42885</name>
</gene>
<dbReference type="GO" id="GO:0003677">
    <property type="term" value="F:DNA binding"/>
    <property type="evidence" value="ECO:0007669"/>
    <property type="project" value="InterPro"/>
</dbReference>
<dbReference type="Gene3D" id="3.40.50.300">
    <property type="entry name" value="P-loop containing nucleotide triphosphate hydrolases"/>
    <property type="match status" value="1"/>
</dbReference>
<dbReference type="PRINTS" id="PR00038">
    <property type="entry name" value="HTHLUXR"/>
</dbReference>
<dbReference type="AlphaFoldDB" id="A0AAU1IBR2"/>
<dbReference type="InterPro" id="IPR016032">
    <property type="entry name" value="Sig_transdc_resp-reg_C-effctor"/>
</dbReference>
<keyword evidence="1" id="KW-0547">Nucleotide-binding</keyword>
<dbReference type="GO" id="GO:0004016">
    <property type="term" value="F:adenylate cyclase activity"/>
    <property type="evidence" value="ECO:0007669"/>
    <property type="project" value="TreeGrafter"/>
</dbReference>
<organism evidence="4">
    <name type="scientific">Streptomyces sp. NBC_00180</name>
    <dbReference type="NCBI Taxonomy" id="2903632"/>
    <lineage>
        <taxon>Bacteria</taxon>
        <taxon>Bacillati</taxon>
        <taxon>Actinomycetota</taxon>
        <taxon>Actinomycetes</taxon>
        <taxon>Kitasatosporales</taxon>
        <taxon>Streptomycetaceae</taxon>
        <taxon>Streptomyces</taxon>
    </lineage>
</organism>
<name>A0AAU1IBR2_9ACTN</name>
<dbReference type="GO" id="GO:0005524">
    <property type="term" value="F:ATP binding"/>
    <property type="evidence" value="ECO:0007669"/>
    <property type="project" value="UniProtKB-KW"/>
</dbReference>
<dbReference type="Gene3D" id="1.10.10.10">
    <property type="entry name" value="Winged helix-like DNA-binding domain superfamily/Winged helix DNA-binding domain"/>
    <property type="match status" value="1"/>
</dbReference>
<dbReference type="PROSITE" id="PS00622">
    <property type="entry name" value="HTH_LUXR_1"/>
    <property type="match status" value="1"/>
</dbReference>
<accession>A0AAU1IBR2</accession>
<dbReference type="InterPro" id="IPR041664">
    <property type="entry name" value="AAA_16"/>
</dbReference>
<dbReference type="GO" id="GO:0005737">
    <property type="term" value="C:cytoplasm"/>
    <property type="evidence" value="ECO:0007669"/>
    <property type="project" value="TreeGrafter"/>
</dbReference>
<dbReference type="SUPFAM" id="SSF52540">
    <property type="entry name" value="P-loop containing nucleoside triphosphate hydrolases"/>
    <property type="match status" value="1"/>
</dbReference>
<dbReference type="InterPro" id="IPR027417">
    <property type="entry name" value="P-loop_NTPase"/>
</dbReference>
<dbReference type="SMART" id="SM00421">
    <property type="entry name" value="HTH_LUXR"/>
    <property type="match status" value="1"/>
</dbReference>
<dbReference type="SUPFAM" id="SSF46894">
    <property type="entry name" value="C-terminal effector domain of the bipartite response regulators"/>
    <property type="match status" value="1"/>
</dbReference>
<dbReference type="Pfam" id="PF13191">
    <property type="entry name" value="AAA_16"/>
    <property type="match status" value="1"/>
</dbReference>
<keyword evidence="2" id="KW-0067">ATP-binding</keyword>
<evidence type="ECO:0000256" key="1">
    <source>
        <dbReference type="ARBA" id="ARBA00022741"/>
    </source>
</evidence>
<protein>
    <submittedName>
        <fullName evidence="4">AAA family ATPase</fullName>
    </submittedName>
</protein>
<dbReference type="PANTHER" id="PTHR16305">
    <property type="entry name" value="TESTICULAR SOLUBLE ADENYLYL CYCLASE"/>
    <property type="match status" value="1"/>
</dbReference>
<dbReference type="Pfam" id="PF00196">
    <property type="entry name" value="GerE"/>
    <property type="match status" value="1"/>
</dbReference>
<sequence length="916" mass="99624">MFVGRADPLAQLSNCVREVAAGRKQTVLLEGLAGVGKSALVQQWLSDPTVEQFSSIRAFCDTTEQDWAFGVADQLARRIEPYVRQKIPFLAGGMAGASPVEIGAQLLTALDDLQSAGPVAMVIEDSQWADEESLKALGYVLRRLEADAVLTVMVLRSGERDAEERVDQVRRLAGAQQGCHLRLDGLGRSEVRQLATQMTGGREITQIVAERLYRHTAGNPLYLQTLLAELSVEQLANEQEALPVPPGLDSAIRLQLSGLPEPARFLAEAAAILDARLPLALAAAVARLSDPAAALEPCLAAGLLRWWPDEPTTPVSVSHALQRDAILGAISPTRRRELHANAVPLVARDASWRHRVAAVDGFDPKLASSLEDEAAQLLTDRQAERAATLLLWASDLASGQAERERLLLLAGAHLIWAERLARFRPLLEKAALCEPTPTRDLVLGSSKLLQGELTEGESLLIRAVQATERLPSQQWIASMASYWLGISYIATADGPKCVDSQKRALDFKASAADYGSQHKSYFAYGCGMTGGAAAAERALQEIAPLPEAGSVAPSDAFILSYRGLFRSYGGKLTQGSDDLWVALQLAREHSIPIWAQDAHLVLAMDQYLLGAWDDSLLQVERGRTISVMEDKPWGIAMACAFGSLVPAGRGEWETADELLRQGEELAQFIPNYSIPWQSIGRATLAQARGDYAAMYTALEPMFRLPGQGIVEMSSMYWQPLLTEALIGIGDFDSAETALARLVKLAENAPCLQVVCAFLRGQLAEARSDTDTAQISYDHGVMLSATTTNIPFHRSRLEHAYSRLLMNLGKDQAAEALRSSATRLFAKLGAKPFLQRCEGSLNNGTDAGFSPRATAPNPLTDREHDIARLAADGLTNREIASRLFVSTKTVEFHLSHVFAKLGITGRRELRHHEAIQQ</sequence>
<evidence type="ECO:0000313" key="4">
    <source>
        <dbReference type="EMBL" id="WTP91595.1"/>
    </source>
</evidence>
<dbReference type="InterPro" id="IPR036388">
    <property type="entry name" value="WH-like_DNA-bd_sf"/>
</dbReference>
<dbReference type="InterPro" id="IPR000792">
    <property type="entry name" value="Tscrpt_reg_LuxR_C"/>
</dbReference>
<proteinExistence type="predicted"/>